<accession>A0A6A6GHK1</accession>
<feature type="domain" description="Concentrative nucleoside transporter N-terminal" evidence="9">
    <location>
        <begin position="225"/>
        <end position="296"/>
    </location>
</feature>
<feature type="transmembrane region" description="Helical" evidence="8">
    <location>
        <begin position="244"/>
        <end position="264"/>
    </location>
</feature>
<evidence type="ECO:0000256" key="6">
    <source>
        <dbReference type="ARBA" id="ARBA00023136"/>
    </source>
</evidence>
<feature type="transmembrane region" description="Helical" evidence="8">
    <location>
        <begin position="304"/>
        <end position="326"/>
    </location>
</feature>
<dbReference type="InterPro" id="IPR011657">
    <property type="entry name" value="CNT_C_dom"/>
</dbReference>
<gene>
    <name evidence="12" type="ORF">BDZ85DRAFT_86432</name>
</gene>
<dbReference type="InterPro" id="IPR011642">
    <property type="entry name" value="Gate_dom"/>
</dbReference>
<evidence type="ECO:0000256" key="7">
    <source>
        <dbReference type="SAM" id="MobiDB-lite"/>
    </source>
</evidence>
<dbReference type="PANTHER" id="PTHR10590">
    <property type="entry name" value="SODIUM/NUCLEOSIDE COTRANSPORTER"/>
    <property type="match status" value="1"/>
</dbReference>
<dbReference type="Proteomes" id="UP000799538">
    <property type="component" value="Unassembled WGS sequence"/>
</dbReference>
<dbReference type="GO" id="GO:0015293">
    <property type="term" value="F:symporter activity"/>
    <property type="evidence" value="ECO:0007669"/>
    <property type="project" value="TreeGrafter"/>
</dbReference>
<dbReference type="EMBL" id="ML992504">
    <property type="protein sequence ID" value="KAF2224950.1"/>
    <property type="molecule type" value="Genomic_DNA"/>
</dbReference>
<organism evidence="12 13">
    <name type="scientific">Elsinoe ampelina</name>
    <dbReference type="NCBI Taxonomy" id="302913"/>
    <lineage>
        <taxon>Eukaryota</taxon>
        <taxon>Fungi</taxon>
        <taxon>Dikarya</taxon>
        <taxon>Ascomycota</taxon>
        <taxon>Pezizomycotina</taxon>
        <taxon>Dothideomycetes</taxon>
        <taxon>Dothideomycetidae</taxon>
        <taxon>Myriangiales</taxon>
        <taxon>Elsinoaceae</taxon>
        <taxon>Elsinoe</taxon>
    </lineage>
</organism>
<dbReference type="AlphaFoldDB" id="A0A6A6GHK1"/>
<sequence>MSHNASAQEDVVSNPDPALDVSREHQHEHLHHGGAAAKDHDLTYSKGTTQDPSIIPHQDNNSLHRRNVAGDNSSVDDIEKGGLRYDEKSAGSPHPEEEEKKKPGKVGLFYRKYRVFFHAFFAAVITGWWIASLVLHRNDKNWVIPFLFWLGCMLRIFFLWVPVGLFTKPVYAVWGFTGSKVASAIPPKFGVPAGALLVVAVIVIGAFASPESLDNTRENRGISLFGMAVFIFGFWATSRNRKKIVWQTVIVGYLIQFIVALFVLRTGVGFDIFRFISDRAVDLLKSANAGVIFLTDSTVPSLPWFFTGVIPPIIFFVAVVQVLYYWGFIQWFVGKFAVFFYWSLKVSGAEAVVAAATPFIGQGESAMLIKPFVPHLTRAEIHQVMTSGFATIAGSVLVAYISLGVNPQALISSCVMSIPASLAMSKLRYPEEEETLTAGRVVVPDDDEHEASNVIHAFANGAWLGIKIAGMIVATLLCIIALVALINSFLTWWGRYLNLDGQYDLTLQLVLGYVLYPVAWLLGVSRTGADGRDDLIRVARLIGDKIIQNEFVAYAALTSDPEYAGLSDRSRLIATYALCGFGNLGSLGTQIGVLSQISPSRGGDVARVAISALISGIFSTLSSASIAGLVVTDQRTLFTPPTTNGTESA</sequence>
<dbReference type="PANTHER" id="PTHR10590:SF4">
    <property type="entry name" value="SOLUTE CARRIER FAMILY 28 MEMBER 3"/>
    <property type="match status" value="1"/>
</dbReference>
<evidence type="ECO:0000256" key="4">
    <source>
        <dbReference type="ARBA" id="ARBA00022692"/>
    </source>
</evidence>
<comment type="subcellular location">
    <subcellularLocation>
        <location evidence="1">Cell membrane</location>
        <topology evidence="1">Multi-pass membrane protein</topology>
    </subcellularLocation>
</comment>
<feature type="transmembrane region" description="Helical" evidence="8">
    <location>
        <begin position="115"/>
        <end position="136"/>
    </location>
</feature>
<dbReference type="OrthoDB" id="6075923at2759"/>
<reference evidence="13" key="1">
    <citation type="journal article" date="2020" name="Stud. Mycol.">
        <title>101 Dothideomycetes genomes: A test case for predicting lifestyles and emergence of pathogens.</title>
        <authorList>
            <person name="Haridas S."/>
            <person name="Albert R."/>
            <person name="Binder M."/>
            <person name="Bloem J."/>
            <person name="LaButti K."/>
            <person name="Salamov A."/>
            <person name="Andreopoulos B."/>
            <person name="Baker S."/>
            <person name="Barry K."/>
            <person name="Bills G."/>
            <person name="Bluhm B."/>
            <person name="Cannon C."/>
            <person name="Castanera R."/>
            <person name="Culley D."/>
            <person name="Daum C."/>
            <person name="Ezra D."/>
            <person name="Gonzalez J."/>
            <person name="Henrissat B."/>
            <person name="Kuo A."/>
            <person name="Liang C."/>
            <person name="Lipzen A."/>
            <person name="Lutzoni F."/>
            <person name="Magnuson J."/>
            <person name="Mondo S."/>
            <person name="Nolan M."/>
            <person name="Ohm R."/>
            <person name="Pangilinan J."/>
            <person name="Park H.-J."/>
            <person name="Ramirez L."/>
            <person name="Alfaro M."/>
            <person name="Sun H."/>
            <person name="Tritt A."/>
            <person name="Yoshinaga Y."/>
            <person name="Zwiers L.-H."/>
            <person name="Turgeon B."/>
            <person name="Goodwin S."/>
            <person name="Spatafora J."/>
            <person name="Crous P."/>
            <person name="Grigoriev I."/>
        </authorList>
    </citation>
    <scope>NUCLEOTIDE SEQUENCE [LARGE SCALE GENOMIC DNA]</scope>
    <source>
        <strain evidence="13">CECT 20119</strain>
    </source>
</reference>
<keyword evidence="13" id="KW-1185">Reference proteome</keyword>
<feature type="transmembrane region" description="Helical" evidence="8">
    <location>
        <begin position="142"/>
        <end position="161"/>
    </location>
</feature>
<evidence type="ECO:0000259" key="9">
    <source>
        <dbReference type="Pfam" id="PF01773"/>
    </source>
</evidence>
<comment type="similarity">
    <text evidence="2">Belongs to the concentrative nucleoside transporter (CNT) (TC 2.A.41) family.</text>
</comment>
<feature type="transmembrane region" description="Helical" evidence="8">
    <location>
        <begin position="468"/>
        <end position="493"/>
    </location>
</feature>
<dbReference type="Pfam" id="PF07670">
    <property type="entry name" value="Gate"/>
    <property type="match status" value="1"/>
</dbReference>
<feature type="domain" description="Concentrative nucleoside transporter C-terminal" evidence="10">
    <location>
        <begin position="410"/>
        <end position="628"/>
    </location>
</feature>
<proteinExistence type="inferred from homology"/>
<evidence type="ECO:0000259" key="10">
    <source>
        <dbReference type="Pfam" id="PF07662"/>
    </source>
</evidence>
<dbReference type="GO" id="GO:0005886">
    <property type="term" value="C:plasma membrane"/>
    <property type="evidence" value="ECO:0007669"/>
    <property type="project" value="UniProtKB-SubCell"/>
</dbReference>
<dbReference type="Pfam" id="PF07662">
    <property type="entry name" value="Nucleos_tra2_C"/>
    <property type="match status" value="1"/>
</dbReference>
<evidence type="ECO:0000256" key="3">
    <source>
        <dbReference type="ARBA" id="ARBA00022475"/>
    </source>
</evidence>
<keyword evidence="5 8" id="KW-1133">Transmembrane helix</keyword>
<evidence type="ECO:0000313" key="12">
    <source>
        <dbReference type="EMBL" id="KAF2224950.1"/>
    </source>
</evidence>
<evidence type="ECO:0000259" key="11">
    <source>
        <dbReference type="Pfam" id="PF07670"/>
    </source>
</evidence>
<dbReference type="Pfam" id="PF01773">
    <property type="entry name" value="Nucleos_tra2_N"/>
    <property type="match status" value="1"/>
</dbReference>
<feature type="domain" description="Nucleoside transporter/FeoB GTPase Gate" evidence="11">
    <location>
        <begin position="307"/>
        <end position="403"/>
    </location>
</feature>
<feature type="transmembrane region" description="Helical" evidence="8">
    <location>
        <begin position="608"/>
        <end position="631"/>
    </location>
</feature>
<dbReference type="InterPro" id="IPR008276">
    <property type="entry name" value="C_nuclsd_transpt"/>
</dbReference>
<feature type="transmembrane region" description="Helical" evidence="8">
    <location>
        <begin position="505"/>
        <end position="524"/>
    </location>
</feature>
<feature type="compositionally biased region" description="Basic and acidic residues" evidence="7">
    <location>
        <begin position="77"/>
        <end position="101"/>
    </location>
</feature>
<feature type="transmembrane region" description="Helical" evidence="8">
    <location>
        <begin position="338"/>
        <end position="361"/>
    </location>
</feature>
<feature type="transmembrane region" description="Helical" evidence="8">
    <location>
        <begin position="189"/>
        <end position="208"/>
    </location>
</feature>
<keyword evidence="4 8" id="KW-0812">Transmembrane</keyword>
<keyword evidence="6 8" id="KW-0472">Membrane</keyword>
<evidence type="ECO:0000256" key="2">
    <source>
        <dbReference type="ARBA" id="ARBA00009033"/>
    </source>
</evidence>
<protein>
    <submittedName>
        <fullName evidence="12">Sodium/nucleoside cotransporter 1 /nucleoside cotransporter 1</fullName>
    </submittedName>
</protein>
<evidence type="ECO:0000256" key="1">
    <source>
        <dbReference type="ARBA" id="ARBA00004651"/>
    </source>
</evidence>
<feature type="region of interest" description="Disordered" evidence="7">
    <location>
        <begin position="1"/>
        <end position="101"/>
    </location>
</feature>
<evidence type="ECO:0000256" key="8">
    <source>
        <dbReference type="SAM" id="Phobius"/>
    </source>
</evidence>
<evidence type="ECO:0000313" key="13">
    <source>
        <dbReference type="Proteomes" id="UP000799538"/>
    </source>
</evidence>
<dbReference type="InterPro" id="IPR002668">
    <property type="entry name" value="CNT_N_dom"/>
</dbReference>
<dbReference type="GO" id="GO:0005337">
    <property type="term" value="F:nucleoside transmembrane transporter activity"/>
    <property type="evidence" value="ECO:0007669"/>
    <property type="project" value="InterPro"/>
</dbReference>
<name>A0A6A6GHK1_9PEZI</name>
<feature type="transmembrane region" description="Helical" evidence="8">
    <location>
        <begin position="381"/>
        <end position="403"/>
    </location>
</feature>
<feature type="transmembrane region" description="Helical" evidence="8">
    <location>
        <begin position="220"/>
        <end position="237"/>
    </location>
</feature>
<evidence type="ECO:0000256" key="5">
    <source>
        <dbReference type="ARBA" id="ARBA00022989"/>
    </source>
</evidence>
<keyword evidence="3" id="KW-1003">Cell membrane</keyword>